<gene>
    <name evidence="2" type="ORF">Pro02_33760</name>
</gene>
<dbReference type="Proteomes" id="UP000655044">
    <property type="component" value="Unassembled WGS sequence"/>
</dbReference>
<name>A0A8J3S0V9_PLARO</name>
<dbReference type="EMBL" id="BOOI01000029">
    <property type="protein sequence ID" value="GIH84968.1"/>
    <property type="molecule type" value="Genomic_DNA"/>
</dbReference>
<dbReference type="InterPro" id="IPR013785">
    <property type="entry name" value="Aldolase_TIM"/>
</dbReference>
<dbReference type="AlphaFoldDB" id="A0A8J3S0V9"/>
<feature type="domain" description="Cgl0159-like" evidence="1">
    <location>
        <begin position="43"/>
        <end position="292"/>
    </location>
</feature>
<dbReference type="SUPFAM" id="SSF51569">
    <property type="entry name" value="Aldolase"/>
    <property type="match status" value="1"/>
</dbReference>
<dbReference type="RefSeq" id="WP_189242192.1">
    <property type="nucleotide sequence ID" value="NZ_BMQP01000010.1"/>
</dbReference>
<comment type="caution">
    <text evidence="2">The sequence shown here is derived from an EMBL/GenBank/DDBJ whole genome shotgun (WGS) entry which is preliminary data.</text>
</comment>
<reference evidence="2" key="1">
    <citation type="submission" date="2021-01" db="EMBL/GenBank/DDBJ databases">
        <title>Whole genome shotgun sequence of Planobispora rosea NBRC 15558.</title>
        <authorList>
            <person name="Komaki H."/>
            <person name="Tamura T."/>
        </authorList>
    </citation>
    <scope>NUCLEOTIDE SEQUENCE</scope>
    <source>
        <strain evidence="2">NBRC 15558</strain>
    </source>
</reference>
<dbReference type="Gene3D" id="3.20.20.70">
    <property type="entry name" value="Aldolase class I"/>
    <property type="match status" value="1"/>
</dbReference>
<evidence type="ECO:0000313" key="3">
    <source>
        <dbReference type="Proteomes" id="UP000655044"/>
    </source>
</evidence>
<evidence type="ECO:0000259" key="1">
    <source>
        <dbReference type="Pfam" id="PF22649"/>
    </source>
</evidence>
<sequence>MSEAGPGEAGYRKLIETRARHPWRIAEAAAARRRRSLMEKREQLLIIAADHPARGALGVGNRPLAMASRVDLLRRLCVALARPGVDGVLATPDVVEDLLLLGALEGKVVIGSMNRGGVHGTAFEFDDRFTAYDAATIARMGLDGGKMLCRIGVDEPATAATLEACGRAVTELAARGLVAMVEPFWSRRVEGAVTHDLSPEGVIRAVHVGQGLGATSAHTWLKIPVVDEMERVMAATTLPTLLLGGDPGDAPDLAYAAWRKALRLPGVRGLVVGRALLYPSDDDVAAAVDTAAAMLEAA</sequence>
<proteinExistence type="predicted"/>
<keyword evidence="3" id="KW-1185">Reference proteome</keyword>
<organism evidence="2 3">
    <name type="scientific">Planobispora rosea</name>
    <dbReference type="NCBI Taxonomy" id="35762"/>
    <lineage>
        <taxon>Bacteria</taxon>
        <taxon>Bacillati</taxon>
        <taxon>Actinomycetota</taxon>
        <taxon>Actinomycetes</taxon>
        <taxon>Streptosporangiales</taxon>
        <taxon>Streptosporangiaceae</taxon>
        <taxon>Planobispora</taxon>
    </lineage>
</organism>
<protein>
    <submittedName>
        <fullName evidence="2">Aldolase</fullName>
    </submittedName>
</protein>
<dbReference type="InterPro" id="IPR054574">
    <property type="entry name" value="Cgl0159_dom"/>
</dbReference>
<evidence type="ECO:0000313" key="2">
    <source>
        <dbReference type="EMBL" id="GIH84968.1"/>
    </source>
</evidence>
<dbReference type="Pfam" id="PF22649">
    <property type="entry name" value="Cgl0159"/>
    <property type="match status" value="1"/>
</dbReference>
<accession>A0A8J3S0V9</accession>